<dbReference type="OrthoDB" id="843225at2759"/>
<accession>A0A8J4WDV0</accession>
<evidence type="ECO:0000313" key="3">
    <source>
        <dbReference type="Proteomes" id="UP000748531"/>
    </source>
</evidence>
<comment type="caution">
    <text evidence="2">The sequence shown here is derived from an EMBL/GenBank/DDBJ whole genome shotgun (WGS) entry which is preliminary data.</text>
</comment>
<sequence>MTNRRVLIPLEHTECGQDVFQWYTFHLARPGDVVLFFHLVHGPKSSITTPMAYVHHGIIEPVKSSVSRSPRSTMSNEKDETLDEELATKANEIYDYFVKQVEQLAQKLTTNPNSEILCGSNLEIIEHRVCVQRGTHAGKAIVDAQTWFGADCIVMGSRDLNIIKRTFLGSVSTYVMHNVSVATIIVPPCQPLV</sequence>
<organism evidence="2 3">
    <name type="scientific">Paragonimus heterotremus</name>
    <dbReference type="NCBI Taxonomy" id="100268"/>
    <lineage>
        <taxon>Eukaryota</taxon>
        <taxon>Metazoa</taxon>
        <taxon>Spiralia</taxon>
        <taxon>Lophotrochozoa</taxon>
        <taxon>Platyhelminthes</taxon>
        <taxon>Trematoda</taxon>
        <taxon>Digenea</taxon>
        <taxon>Plagiorchiida</taxon>
        <taxon>Troglotremata</taxon>
        <taxon>Troglotrematidae</taxon>
        <taxon>Paragonimus</taxon>
    </lineage>
</organism>
<dbReference type="PANTHER" id="PTHR31964">
    <property type="entry name" value="ADENINE NUCLEOTIDE ALPHA HYDROLASES-LIKE SUPERFAMILY PROTEIN"/>
    <property type="match status" value="1"/>
</dbReference>
<reference evidence="2" key="1">
    <citation type="submission" date="2019-05" db="EMBL/GenBank/DDBJ databases">
        <title>Annotation for the trematode Paragonimus heterotremus.</title>
        <authorList>
            <person name="Choi Y.-J."/>
        </authorList>
    </citation>
    <scope>NUCLEOTIDE SEQUENCE</scope>
    <source>
        <strain evidence="2">LC</strain>
    </source>
</reference>
<dbReference type="CDD" id="cd23659">
    <property type="entry name" value="USP_At3g01520-like"/>
    <property type="match status" value="1"/>
</dbReference>
<name>A0A8J4WDV0_9TREM</name>
<dbReference type="EMBL" id="LUCH01008277">
    <property type="protein sequence ID" value="KAF5396384.1"/>
    <property type="molecule type" value="Genomic_DNA"/>
</dbReference>
<dbReference type="InterPro" id="IPR006016">
    <property type="entry name" value="UspA"/>
</dbReference>
<dbReference type="SUPFAM" id="SSF52402">
    <property type="entry name" value="Adenine nucleotide alpha hydrolases-like"/>
    <property type="match status" value="1"/>
</dbReference>
<protein>
    <recommendedName>
        <fullName evidence="1">UspA domain-containing protein</fullName>
    </recommendedName>
</protein>
<evidence type="ECO:0000313" key="2">
    <source>
        <dbReference type="EMBL" id="KAF5396384.1"/>
    </source>
</evidence>
<keyword evidence="3" id="KW-1185">Reference proteome</keyword>
<dbReference type="Proteomes" id="UP000748531">
    <property type="component" value="Unassembled WGS sequence"/>
</dbReference>
<dbReference type="Gene3D" id="3.40.50.620">
    <property type="entry name" value="HUPs"/>
    <property type="match status" value="1"/>
</dbReference>
<dbReference type="Pfam" id="PF00582">
    <property type="entry name" value="Usp"/>
    <property type="match status" value="1"/>
</dbReference>
<proteinExistence type="predicted"/>
<dbReference type="AlphaFoldDB" id="A0A8J4WDV0"/>
<feature type="domain" description="UspA" evidence="1">
    <location>
        <begin position="5"/>
        <end position="187"/>
    </location>
</feature>
<dbReference type="PRINTS" id="PR01438">
    <property type="entry name" value="UNVRSLSTRESS"/>
</dbReference>
<dbReference type="InterPro" id="IPR006015">
    <property type="entry name" value="Universal_stress_UspA"/>
</dbReference>
<dbReference type="PANTHER" id="PTHR31964:SF113">
    <property type="entry name" value="USPA DOMAIN-CONTAINING PROTEIN"/>
    <property type="match status" value="1"/>
</dbReference>
<evidence type="ECO:0000259" key="1">
    <source>
        <dbReference type="Pfam" id="PF00582"/>
    </source>
</evidence>
<dbReference type="InterPro" id="IPR014729">
    <property type="entry name" value="Rossmann-like_a/b/a_fold"/>
</dbReference>
<gene>
    <name evidence="2" type="ORF">PHET_10605</name>
</gene>